<sequence length="97" mass="10447">MVPHTRRQALHLLGVSTTAGIGGCLEGDTGTPTRLVELSGVNYTSEPRVLTVEIRTDGETRYRESIELDGTPESEGRFDASPFDGYPTAPGSYIVYG</sequence>
<keyword evidence="3" id="KW-1185">Reference proteome</keyword>
<evidence type="ECO:0000313" key="2">
    <source>
        <dbReference type="EMBL" id="MBP1922693.1"/>
    </source>
</evidence>
<gene>
    <name evidence="2" type="ORF">J2751_001706</name>
</gene>
<dbReference type="AlphaFoldDB" id="A0A8T4GEX5"/>
<evidence type="ECO:0000313" key="3">
    <source>
        <dbReference type="Proteomes" id="UP000823588"/>
    </source>
</evidence>
<comment type="caution">
    <text evidence="2">The sequence shown here is derived from an EMBL/GenBank/DDBJ whole genome shotgun (WGS) entry which is preliminary data.</text>
</comment>
<dbReference type="RefSeq" id="WP_209485082.1">
    <property type="nucleotide sequence ID" value="NZ_JAGGKQ010000010.1"/>
</dbReference>
<dbReference type="OrthoDB" id="167850at2157"/>
<dbReference type="PROSITE" id="PS51257">
    <property type="entry name" value="PROKAR_LIPOPROTEIN"/>
    <property type="match status" value="1"/>
</dbReference>
<accession>A0A8T4GEX5</accession>
<dbReference type="EMBL" id="JAGGKQ010000010">
    <property type="protein sequence ID" value="MBP1922693.1"/>
    <property type="molecule type" value="Genomic_DNA"/>
</dbReference>
<feature type="region of interest" description="Disordered" evidence="1">
    <location>
        <begin position="61"/>
        <end position="91"/>
    </location>
</feature>
<proteinExistence type="predicted"/>
<protein>
    <submittedName>
        <fullName evidence="2">Uncharacterized protein</fullName>
    </submittedName>
</protein>
<name>A0A8T4GEX5_9EURY</name>
<reference evidence="2" key="1">
    <citation type="submission" date="2021-03" db="EMBL/GenBank/DDBJ databases">
        <title>Genomic Encyclopedia of Type Strains, Phase IV (KMG-IV): sequencing the most valuable type-strain genomes for metagenomic binning, comparative biology and taxonomic classification.</title>
        <authorList>
            <person name="Goeker M."/>
        </authorList>
    </citation>
    <scope>NUCLEOTIDE SEQUENCE</scope>
    <source>
        <strain evidence="2">DSM 23564</strain>
    </source>
</reference>
<dbReference type="Proteomes" id="UP000823588">
    <property type="component" value="Unassembled WGS sequence"/>
</dbReference>
<organism evidence="2 3">
    <name type="scientific">Halorubrum alkaliphilum</name>
    <dbReference type="NCBI Taxonomy" id="261290"/>
    <lineage>
        <taxon>Archaea</taxon>
        <taxon>Methanobacteriati</taxon>
        <taxon>Methanobacteriota</taxon>
        <taxon>Stenosarchaea group</taxon>
        <taxon>Halobacteria</taxon>
        <taxon>Halobacteriales</taxon>
        <taxon>Haloferacaceae</taxon>
        <taxon>Halorubrum</taxon>
    </lineage>
</organism>
<evidence type="ECO:0000256" key="1">
    <source>
        <dbReference type="SAM" id="MobiDB-lite"/>
    </source>
</evidence>